<feature type="region of interest" description="Disordered" evidence="1">
    <location>
        <begin position="148"/>
        <end position="176"/>
    </location>
</feature>
<evidence type="ECO:0000256" key="1">
    <source>
        <dbReference type="SAM" id="MobiDB-lite"/>
    </source>
</evidence>
<proteinExistence type="predicted"/>
<dbReference type="InterPro" id="IPR029526">
    <property type="entry name" value="PGBD"/>
</dbReference>
<dbReference type="EMBL" id="QBIY01012713">
    <property type="protein sequence ID" value="RXN18557.1"/>
    <property type="molecule type" value="Genomic_DNA"/>
</dbReference>
<evidence type="ECO:0000313" key="4">
    <source>
        <dbReference type="Proteomes" id="UP000290572"/>
    </source>
</evidence>
<name>A0A498MNG4_LABRO</name>
<comment type="caution">
    <text evidence="3">The sequence shown here is derived from an EMBL/GenBank/DDBJ whole genome shotgun (WGS) entry which is preliminary data.</text>
</comment>
<reference evidence="3 4" key="1">
    <citation type="submission" date="2018-03" db="EMBL/GenBank/DDBJ databases">
        <title>Draft genome sequence of Rohu Carp (Labeo rohita).</title>
        <authorList>
            <person name="Das P."/>
            <person name="Kushwaha B."/>
            <person name="Joshi C.G."/>
            <person name="Kumar D."/>
            <person name="Nagpure N.S."/>
            <person name="Sahoo L."/>
            <person name="Das S.P."/>
            <person name="Bit A."/>
            <person name="Patnaik S."/>
            <person name="Meher P.K."/>
            <person name="Jayasankar P."/>
            <person name="Koringa P.G."/>
            <person name="Patel N.V."/>
            <person name="Hinsu A.T."/>
            <person name="Kumar R."/>
            <person name="Pandey M."/>
            <person name="Agarwal S."/>
            <person name="Srivastava S."/>
            <person name="Singh M."/>
            <person name="Iquebal M.A."/>
            <person name="Jaiswal S."/>
            <person name="Angadi U.B."/>
            <person name="Kumar N."/>
            <person name="Raza M."/>
            <person name="Shah T.M."/>
            <person name="Rai A."/>
            <person name="Jena J.K."/>
        </authorList>
    </citation>
    <scope>NUCLEOTIDE SEQUENCE [LARGE SCALE GENOMIC DNA]</scope>
    <source>
        <strain evidence="3">DASCIFA01</strain>
        <tissue evidence="3">Testis</tissue>
    </source>
</reference>
<organism evidence="3 4">
    <name type="scientific">Labeo rohita</name>
    <name type="common">Indian major carp</name>
    <name type="synonym">Cyprinus rohita</name>
    <dbReference type="NCBI Taxonomy" id="84645"/>
    <lineage>
        <taxon>Eukaryota</taxon>
        <taxon>Metazoa</taxon>
        <taxon>Chordata</taxon>
        <taxon>Craniata</taxon>
        <taxon>Vertebrata</taxon>
        <taxon>Euteleostomi</taxon>
        <taxon>Actinopterygii</taxon>
        <taxon>Neopterygii</taxon>
        <taxon>Teleostei</taxon>
        <taxon>Ostariophysi</taxon>
        <taxon>Cypriniformes</taxon>
        <taxon>Cyprinidae</taxon>
        <taxon>Labeoninae</taxon>
        <taxon>Labeonini</taxon>
        <taxon>Labeo</taxon>
    </lineage>
</organism>
<accession>A0A498MNG4</accession>
<dbReference type="STRING" id="84645.A0A498MNG4"/>
<gene>
    <name evidence="3" type="ORF">ROHU_026164</name>
</gene>
<dbReference type="PANTHER" id="PTHR46599:SF3">
    <property type="entry name" value="PIGGYBAC TRANSPOSABLE ELEMENT-DERIVED PROTEIN 4"/>
    <property type="match status" value="1"/>
</dbReference>
<evidence type="ECO:0000259" key="2">
    <source>
        <dbReference type="Pfam" id="PF13843"/>
    </source>
</evidence>
<sequence>MDPDKSTENAVEDSTASPGEDLYICDQDSVASSVDSIAEEIFLNGLDPVLDRNVGTVEPSNFITGHYRLLHKPKKWYQCVFYHLLDIAVENAFILHELVAETNKQKALTRKAFLEMLVLELTEMDAESESAPVSLAAPVSSSLSTPVPALSTTVSAPPTPPESSLPEGSHRPKHFVPDSTVGRRKCKLCPMKTPVMCVTCEVPLCFLPKRDCFNQWHESKVFES</sequence>
<protein>
    <submittedName>
        <fullName evidence="3">PiggyBac transposable element-derived 4-like protein</fullName>
    </submittedName>
</protein>
<feature type="domain" description="PiggyBac transposable element-derived protein" evidence="2">
    <location>
        <begin position="50"/>
        <end position="93"/>
    </location>
</feature>
<keyword evidence="4" id="KW-1185">Reference proteome</keyword>
<dbReference type="AlphaFoldDB" id="A0A498MNG4"/>
<dbReference type="Proteomes" id="UP000290572">
    <property type="component" value="Unassembled WGS sequence"/>
</dbReference>
<evidence type="ECO:0000313" key="3">
    <source>
        <dbReference type="EMBL" id="RXN18557.1"/>
    </source>
</evidence>
<dbReference type="PANTHER" id="PTHR46599">
    <property type="entry name" value="PIGGYBAC TRANSPOSABLE ELEMENT-DERIVED PROTEIN 4"/>
    <property type="match status" value="1"/>
</dbReference>
<dbReference type="Pfam" id="PF13843">
    <property type="entry name" value="DDE_Tnp_1_7"/>
    <property type="match status" value="1"/>
</dbReference>